<reference evidence="3 4" key="1">
    <citation type="submission" date="2017-04" db="EMBL/GenBank/DDBJ databases">
        <authorList>
            <person name="Afonso C.L."/>
            <person name="Miller P.J."/>
            <person name="Scott M.A."/>
            <person name="Spackman E."/>
            <person name="Goraichik I."/>
            <person name="Dimitrov K.M."/>
            <person name="Suarez D.L."/>
            <person name="Swayne D.E."/>
        </authorList>
    </citation>
    <scope>NUCLEOTIDE SEQUENCE [LARGE SCALE GENOMIC DNA]</scope>
    <source>
        <strain evidence="3 4">11</strain>
    </source>
</reference>
<keyword evidence="4" id="KW-1185">Reference proteome</keyword>
<dbReference type="InterPro" id="IPR014202">
    <property type="entry name" value="Spore_II_R"/>
</dbReference>
<proteinExistence type="predicted"/>
<dbReference type="Pfam" id="PF09551">
    <property type="entry name" value="Spore_II_R"/>
    <property type="match status" value="1"/>
</dbReference>
<dbReference type="Proteomes" id="UP000193834">
    <property type="component" value="Unassembled WGS sequence"/>
</dbReference>
<sequence>MQIHKWMNMVLLSIIVAAAVMSWDHTTAYAMESTAKNSDAKVQKSIPEDAIRLRILAHSDAEDDQAVKRKVRDQIVLNINTWLGEQAQPATRAEARAFIEAHLEELQETAREVVEQEGMDYSVKAELKVVPFPAKLYGGEVYPAGDYETLRITLGEGSGQNWWCVLFPPLCFVDGSEGTATAAEQNADQKSAADQSQASDASGEQAHDQTSNQDAAEQKEVRFFLFDMLAAIFQWVMEMIHALFG</sequence>
<gene>
    <name evidence="3" type="ORF">SAMN06295960_2737</name>
</gene>
<dbReference type="NCBIfam" id="TIGR02837">
    <property type="entry name" value="spore_II_R"/>
    <property type="match status" value="1"/>
</dbReference>
<accession>A0A1X7KVP3</accession>
<dbReference type="AlphaFoldDB" id="A0A1X7KVP3"/>
<evidence type="ECO:0000313" key="4">
    <source>
        <dbReference type="Proteomes" id="UP000193834"/>
    </source>
</evidence>
<dbReference type="EMBL" id="FXAZ01000003">
    <property type="protein sequence ID" value="SMG45318.1"/>
    <property type="molecule type" value="Genomic_DNA"/>
</dbReference>
<keyword evidence="2" id="KW-0732">Signal</keyword>
<feature type="signal peptide" evidence="2">
    <location>
        <begin position="1"/>
        <end position="30"/>
    </location>
</feature>
<dbReference type="STRING" id="1852522.SAMN06295960_2737"/>
<organism evidence="3 4">
    <name type="scientific">Paenibacillus aquistagni</name>
    <dbReference type="NCBI Taxonomy" id="1852522"/>
    <lineage>
        <taxon>Bacteria</taxon>
        <taxon>Bacillati</taxon>
        <taxon>Bacillota</taxon>
        <taxon>Bacilli</taxon>
        <taxon>Bacillales</taxon>
        <taxon>Paenibacillaceae</taxon>
        <taxon>Paenibacillus</taxon>
    </lineage>
</organism>
<protein>
    <submittedName>
        <fullName evidence="3">Stage II sporulation protein R</fullName>
    </submittedName>
</protein>
<feature type="chain" id="PRO_5013163433" evidence="2">
    <location>
        <begin position="31"/>
        <end position="245"/>
    </location>
</feature>
<feature type="region of interest" description="Disordered" evidence="1">
    <location>
        <begin position="182"/>
        <end position="213"/>
    </location>
</feature>
<dbReference type="RefSeq" id="WP_085494903.1">
    <property type="nucleotide sequence ID" value="NZ_FXAZ01000003.1"/>
</dbReference>
<name>A0A1X7KVP3_9BACL</name>
<evidence type="ECO:0000256" key="2">
    <source>
        <dbReference type="SAM" id="SignalP"/>
    </source>
</evidence>
<evidence type="ECO:0000313" key="3">
    <source>
        <dbReference type="EMBL" id="SMG45318.1"/>
    </source>
</evidence>
<feature type="compositionally biased region" description="Low complexity" evidence="1">
    <location>
        <begin position="188"/>
        <end position="202"/>
    </location>
</feature>
<evidence type="ECO:0000256" key="1">
    <source>
        <dbReference type="SAM" id="MobiDB-lite"/>
    </source>
</evidence>